<keyword evidence="1" id="KW-0472">Membrane</keyword>
<feature type="transmembrane region" description="Helical" evidence="1">
    <location>
        <begin position="20"/>
        <end position="39"/>
    </location>
</feature>
<dbReference type="AlphaFoldDB" id="A0A0P6WFP2"/>
<sequence>MSWKNHAGLEGDRAGLEITVRVMGFSCSMLIIHATFQIIMPPCRIFFMRPSSYALPAQESLLREQAEARFLKQCIFGFLIFFLNEFLL</sequence>
<organism evidence="2 3">
    <name type="scientific">Rossellomorea vietnamensis</name>
    <dbReference type="NCBI Taxonomy" id="218284"/>
    <lineage>
        <taxon>Bacteria</taxon>
        <taxon>Bacillati</taxon>
        <taxon>Bacillota</taxon>
        <taxon>Bacilli</taxon>
        <taxon>Bacillales</taxon>
        <taxon>Bacillaceae</taxon>
        <taxon>Rossellomorea</taxon>
    </lineage>
</organism>
<comment type="caution">
    <text evidence="2">The sequence shown here is derived from an EMBL/GenBank/DDBJ whole genome shotgun (WGS) entry which is preliminary data.</text>
</comment>
<dbReference type="EMBL" id="LIXZ01000008">
    <property type="protein sequence ID" value="KPL59292.1"/>
    <property type="molecule type" value="Genomic_DNA"/>
</dbReference>
<reference evidence="2 3" key="1">
    <citation type="submission" date="2015-08" db="EMBL/GenBank/DDBJ databases">
        <title>Draft Genome Sequence of Bacillus vietnamensis UCD-SED5.</title>
        <authorList>
            <person name="Lee R.D."/>
            <person name="Jospin G."/>
            <person name="Lang J.M."/>
            <person name="Coil D.A."/>
            <person name="Eisen J.A."/>
        </authorList>
    </citation>
    <scope>NUCLEOTIDE SEQUENCE [LARGE SCALE GENOMIC DNA]</scope>
    <source>
        <strain evidence="2 3">UCD-SED5</strain>
    </source>
</reference>
<evidence type="ECO:0000313" key="3">
    <source>
        <dbReference type="Proteomes" id="UP000050398"/>
    </source>
</evidence>
<evidence type="ECO:0000256" key="1">
    <source>
        <dbReference type="SAM" id="Phobius"/>
    </source>
</evidence>
<evidence type="ECO:0000313" key="2">
    <source>
        <dbReference type="EMBL" id="KPL59292.1"/>
    </source>
</evidence>
<accession>A0A0P6WFP2</accession>
<gene>
    <name evidence="2" type="ORF">AM506_12285</name>
</gene>
<keyword evidence="1" id="KW-1133">Transmembrane helix</keyword>
<name>A0A0P6WFP2_9BACI</name>
<keyword evidence="1" id="KW-0812">Transmembrane</keyword>
<dbReference type="PATRIC" id="fig|218284.4.peg.4166"/>
<protein>
    <submittedName>
        <fullName evidence="2">Uncharacterized protein</fullName>
    </submittedName>
</protein>
<dbReference type="Proteomes" id="UP000050398">
    <property type="component" value="Unassembled WGS sequence"/>
</dbReference>
<proteinExistence type="predicted"/>